<dbReference type="RefSeq" id="WP_016656257.1">
    <property type="nucleotide sequence ID" value="NZ_KE340353.1"/>
</dbReference>
<dbReference type="HOGENOM" id="CLU_388755_0_0_6"/>
<dbReference type="eggNOG" id="COG1401">
    <property type="taxonomic scope" value="Bacteria"/>
</dbReference>
<dbReference type="PATRIC" id="fig|421052.3.peg.1806"/>
<name>S3P556_9GAMM</name>
<reference evidence="3 4" key="1">
    <citation type="submission" date="2013-06" db="EMBL/GenBank/DDBJ databases">
        <title>The Genome Sequence of Acinetobacter rudis CIP 110305.</title>
        <authorList>
            <consortium name="The Broad Institute Genome Sequencing Platform"/>
            <consortium name="The Broad Institute Genome Sequencing Center for Infectious Disease"/>
            <person name="Cerqueira G."/>
            <person name="Feldgarden M."/>
            <person name="Courvalin P."/>
            <person name="Perichon B."/>
            <person name="Grillot-Courvalin C."/>
            <person name="Clermont D."/>
            <person name="Rocha E."/>
            <person name="Yoon E.-J."/>
            <person name="Nemec A."/>
            <person name="Young S.K."/>
            <person name="Zeng Q."/>
            <person name="Gargeya S."/>
            <person name="Fitzgerald M."/>
            <person name="Abouelleil A."/>
            <person name="Alvarado L."/>
            <person name="Berlin A.M."/>
            <person name="Chapman S.B."/>
            <person name="Dewar J."/>
            <person name="Goldberg J."/>
            <person name="Griggs A."/>
            <person name="Gujja S."/>
            <person name="Hansen M."/>
            <person name="Howarth C."/>
            <person name="Imamovic A."/>
            <person name="Larimer J."/>
            <person name="McCowan C."/>
            <person name="Murphy C."/>
            <person name="Pearson M."/>
            <person name="Priest M."/>
            <person name="Roberts A."/>
            <person name="Saif S."/>
            <person name="Shea T."/>
            <person name="Sykes S."/>
            <person name="Wortman J."/>
            <person name="Nusbaum C."/>
            <person name="Birren B."/>
        </authorList>
    </citation>
    <scope>NUCLEOTIDE SEQUENCE [LARGE SCALE GENOMIC DNA]</scope>
    <source>
        <strain evidence="3 4">CIP 110305</strain>
    </source>
</reference>
<dbReference type="eggNOG" id="COG0542">
    <property type="taxonomic scope" value="Bacteria"/>
</dbReference>
<dbReference type="InterPro" id="IPR027417">
    <property type="entry name" value="P-loop_NTPase"/>
</dbReference>
<evidence type="ECO:0000256" key="1">
    <source>
        <dbReference type="SAM" id="Coils"/>
    </source>
</evidence>
<dbReference type="Proteomes" id="UP000014568">
    <property type="component" value="Unassembled WGS sequence"/>
</dbReference>
<evidence type="ECO:0000259" key="2">
    <source>
        <dbReference type="Pfam" id="PF07728"/>
    </source>
</evidence>
<proteinExistence type="predicted"/>
<protein>
    <recommendedName>
        <fullName evidence="2">ATPase dynein-related AAA domain-containing protein</fullName>
    </recommendedName>
</protein>
<dbReference type="STRING" id="632955.GCA_000829675_02529"/>
<dbReference type="EMBL" id="ATGI01000022">
    <property type="protein sequence ID" value="EPF73971.1"/>
    <property type="molecule type" value="Genomic_DNA"/>
</dbReference>
<gene>
    <name evidence="3" type="ORF">F945_01850</name>
</gene>
<keyword evidence="4" id="KW-1185">Reference proteome</keyword>
<feature type="coiled-coil region" evidence="1">
    <location>
        <begin position="201"/>
        <end position="263"/>
    </location>
</feature>
<dbReference type="OrthoDB" id="9781481at2"/>
<keyword evidence="1" id="KW-0175">Coiled coil</keyword>
<feature type="domain" description="ATPase dynein-related AAA" evidence="2">
    <location>
        <begin position="349"/>
        <end position="446"/>
    </location>
</feature>
<dbReference type="InterPro" id="IPR011704">
    <property type="entry name" value="ATPase_dyneun-rel_AAA"/>
</dbReference>
<sequence length="738" mass="84983">MNEKIYTKEELKGLSEDEILALLAESWGVQDGKIEIWAELPPLGESAYGFILEPHSVLTGERLYYPLKGLDRGNCKIFVSPKDAVRLGDKRKRCYVRCEVELSPESERIKHDNPFELTLKKGSGENLLYLPKEIPHEILINPSLNAERSQFISKAIYDFYHEKAMGDINKEVKQKQSEIETQISARETEFQQLNEKGLAELELTKEQRDKVKNLLDELNAQKVKLELVNEKLSQDKQLRLNEIKSLTRRFDQIEAEMNNKIQRLKSYVADKAHFLKTFEFVDEDDIDLFLNQSKPFIERVDGLSFNEDLNGDFQKAVSYIHAHLVDMEYMYPRHVVENYLTLLRTKDLIILAGDSGSGKTNLVKSFAKAVGGKSIIIPVKPNWTSSEDLLGYYNPLEKKYLATPFLEALIEAQQNPEIPYFICLDEMNLARVEYYFADFLSLLETRDDEPEISLYAESESAHVLSELKAVVDVIQSTKDKYSEHGVVNFIELLKDEQLNSQLRLAFGFSDKDSLIKYHSEIRRMLSAVMTMPSSIKMPANVHIIGAINIDETTHYLSPKILDRAHIIRFESPLLSDWNEILEEVVDYGFDDVSKPLIFDIQSLGYRANYPKFDPKDPFCELFISLNKEFFHKLGIEFGMRTIRQGLNYLNLLKDVNDDDEIAVNNFLLHKVLPKFTFDGNKQIGAQTKLELVERVFVERLKQLLPNHETYSDIFSSVHTLENVVSDAKANDGIVNFWS</sequence>
<comment type="caution">
    <text evidence="3">The sequence shown here is derived from an EMBL/GenBank/DDBJ whole genome shotgun (WGS) entry which is preliminary data.</text>
</comment>
<dbReference type="Gene3D" id="3.40.50.300">
    <property type="entry name" value="P-loop containing nucleotide triphosphate hydrolases"/>
    <property type="match status" value="1"/>
</dbReference>
<dbReference type="Pfam" id="PF07728">
    <property type="entry name" value="AAA_5"/>
    <property type="match status" value="1"/>
</dbReference>
<evidence type="ECO:0000313" key="3">
    <source>
        <dbReference type="EMBL" id="EPF73971.1"/>
    </source>
</evidence>
<dbReference type="GO" id="GO:0005524">
    <property type="term" value="F:ATP binding"/>
    <property type="evidence" value="ECO:0007669"/>
    <property type="project" value="InterPro"/>
</dbReference>
<accession>S3P556</accession>
<dbReference type="GO" id="GO:0016887">
    <property type="term" value="F:ATP hydrolysis activity"/>
    <property type="evidence" value="ECO:0007669"/>
    <property type="project" value="InterPro"/>
</dbReference>
<organism evidence="3 4">
    <name type="scientific">Acinetobacter rudis CIP 110305</name>
    <dbReference type="NCBI Taxonomy" id="421052"/>
    <lineage>
        <taxon>Bacteria</taxon>
        <taxon>Pseudomonadati</taxon>
        <taxon>Pseudomonadota</taxon>
        <taxon>Gammaproteobacteria</taxon>
        <taxon>Moraxellales</taxon>
        <taxon>Moraxellaceae</taxon>
        <taxon>Acinetobacter</taxon>
    </lineage>
</organism>
<dbReference type="AlphaFoldDB" id="S3P556"/>
<evidence type="ECO:0000313" key="4">
    <source>
        <dbReference type="Proteomes" id="UP000014568"/>
    </source>
</evidence>
<dbReference type="SUPFAM" id="SSF52540">
    <property type="entry name" value="P-loop containing nucleoside triphosphate hydrolases"/>
    <property type="match status" value="1"/>
</dbReference>